<keyword evidence="8" id="KW-0411">Iron-sulfur</keyword>
<dbReference type="Proteomes" id="UP000051380">
    <property type="component" value="Unassembled WGS sequence"/>
</dbReference>
<evidence type="ECO:0000256" key="1">
    <source>
        <dbReference type="ARBA" id="ARBA00001974"/>
    </source>
</evidence>
<evidence type="ECO:0000256" key="2">
    <source>
        <dbReference type="ARBA" id="ARBA00022485"/>
    </source>
</evidence>
<evidence type="ECO:0000256" key="6">
    <source>
        <dbReference type="ARBA" id="ARBA00023002"/>
    </source>
</evidence>
<dbReference type="SUPFAM" id="SSF55103">
    <property type="entry name" value="FAD-linked oxidases, C-terminal domain"/>
    <property type="match status" value="1"/>
</dbReference>
<evidence type="ECO:0000256" key="5">
    <source>
        <dbReference type="ARBA" id="ARBA00022827"/>
    </source>
</evidence>
<dbReference type="GO" id="GO:0071949">
    <property type="term" value="F:FAD binding"/>
    <property type="evidence" value="ECO:0007669"/>
    <property type="project" value="InterPro"/>
</dbReference>
<dbReference type="InterPro" id="IPR016169">
    <property type="entry name" value="FAD-bd_PCMH_sub2"/>
</dbReference>
<dbReference type="InterPro" id="IPR004113">
    <property type="entry name" value="FAD-bd_oxidored_4_C"/>
</dbReference>
<dbReference type="SUPFAM" id="SSF46548">
    <property type="entry name" value="alpha-helical ferredoxin"/>
    <property type="match status" value="1"/>
</dbReference>
<dbReference type="Pfam" id="PF01565">
    <property type="entry name" value="FAD_binding_4"/>
    <property type="match status" value="1"/>
</dbReference>
<dbReference type="InterPro" id="IPR036318">
    <property type="entry name" value="FAD-bd_PCMH-like_sf"/>
</dbReference>
<dbReference type="Gene3D" id="1.10.45.10">
    <property type="entry name" value="Vanillyl-alcohol Oxidase, Chain A, domain 4"/>
    <property type="match status" value="1"/>
</dbReference>
<dbReference type="GO" id="GO:0051990">
    <property type="term" value="F:(R)-2-hydroxyglutarate dehydrogenase activity"/>
    <property type="evidence" value="ECO:0007669"/>
    <property type="project" value="UniProtKB-EC"/>
</dbReference>
<evidence type="ECO:0000256" key="9">
    <source>
        <dbReference type="ARBA" id="ARBA00039003"/>
    </source>
</evidence>
<dbReference type="InterPro" id="IPR016167">
    <property type="entry name" value="FAD-bd_PCMH_sub1"/>
</dbReference>
<keyword evidence="4" id="KW-0479">Metal-binding</keyword>
<comment type="cofactor">
    <cofactor evidence="1">
        <name>FAD</name>
        <dbReference type="ChEBI" id="CHEBI:57692"/>
    </cofactor>
</comment>
<sequence length="991" mass="107489">MTNASSLERRLRSELTGDVLFDGFSRGRYATDASFYQIMPSGVVVPKTMDEALRALAIARDEGLKVTPRGGGTSQCGQTVNDGLVVDLSKHLNRILSLDVEGRTCVVEPGIVLDDLNRQLKKHGLWFPVDVSTASRATIGGMAGNNSCGGRSLRYGTMRDNTLSMEASLADGTLSRFGEVARDLSDLEAGDSTRALFRDMLDLGTREADEIAARFPKVQRRVGGYNLDALVPRNAPNNMAHLLVGSEGTLAFTTKVELKLWPVIRNKALGVCHFGSFYEAMDAAQHLVKLEPIAVELVDRTMIALGRDIAMFAPVISAAIKGDPDAVLVVEFAEEDQSDNLVRLKQLGELMADLGFGWNNDTRKWGGVVEITEPALQSGIADFRAAGLNVMMSMKQEGKPVSFVEDCAVPLPHLADYTARLNEVFAKHGTSGTMYAHASEGCLHVRPVLNLKLEKDVKAMRAIAEEAFALVREYKGSHSGEHGDGLVRSEFHEAMFGERLVADFREVKQRFDPGGVLNPGKIIDAPRMDDRSLFRFKPDYRVGELKTKLDWSAYPGAGGGFQGAVEMCNNNGACRKLEGGVMCPSYRATRDEKDVTRGRANTLRLAISGQLGPDALSSDDMMETLKLCVSCKACRHECPTGVDMAKMKIEVLAARAASRGLTLRDRLVAYLPRYAGLASRLAPLANLRNGSPLLRKLFERFAGISARRALPAFRRDVFVPPSESVGPTDGREVVLFTDTFNRIYERENLDGALRVLTAGGYRVHLPKPVSGSRPLCCGRTFLSAGLVDEAKVELDRLVSAFAPYAARGVPIVGLEPSCLLTLRDELASLRKDDDAKAIGAHALTFEEFLVREAEAGRLQLPLGSVADKAVVHGHCHQKSFGAFKPVEQVLRLVPGLKVETIESSCCGMAGAFGYGADTYDASIEMAELSLLPAVRRADSDTLVVADGTSCRHQIHDGAQREALHVARVLAMSLDRAKSNATSPAAKETSHG</sequence>
<reference evidence="14 15" key="1">
    <citation type="submission" date="2015-09" db="EMBL/GenBank/DDBJ databases">
        <title>Draft Genome Sequence of the Strain BR 3267 (Bradyrhizobium yuanmingense) recommended as inoculant for cowpea in Brazil.</title>
        <authorList>
            <person name="Simoes-Araujo J.L."/>
            <person name="Zilli J.E."/>
        </authorList>
    </citation>
    <scope>NUCLEOTIDE SEQUENCE [LARGE SCALE GENOMIC DNA]</scope>
    <source>
        <strain evidence="14 15">BR3267</strain>
    </source>
</reference>
<dbReference type="InterPro" id="IPR006094">
    <property type="entry name" value="Oxid_FAD_bind_N"/>
</dbReference>
<keyword evidence="5" id="KW-0274">FAD</keyword>
<dbReference type="Gene3D" id="3.30.43.10">
    <property type="entry name" value="Uridine Diphospho-n-acetylenolpyruvylglucosamine Reductase, domain 2"/>
    <property type="match status" value="1"/>
</dbReference>
<dbReference type="InterPro" id="IPR017896">
    <property type="entry name" value="4Fe4S_Fe-S-bd"/>
</dbReference>
<dbReference type="Gene3D" id="3.30.465.10">
    <property type="match status" value="1"/>
</dbReference>
<dbReference type="PANTHER" id="PTHR11748:SF119">
    <property type="entry name" value="D-2-HYDROXYGLUTARATE DEHYDROGENASE"/>
    <property type="match status" value="1"/>
</dbReference>
<dbReference type="PANTHER" id="PTHR11748">
    <property type="entry name" value="D-LACTATE DEHYDROGENASE"/>
    <property type="match status" value="1"/>
</dbReference>
<comment type="similarity">
    <text evidence="11">In the N-terminal section; belongs to the FAD-binding oxidoreductase/transferase type 4 family.</text>
</comment>
<dbReference type="GO" id="GO:0008720">
    <property type="term" value="F:D-lactate dehydrogenase (NAD+) activity"/>
    <property type="evidence" value="ECO:0007669"/>
    <property type="project" value="TreeGrafter"/>
</dbReference>
<dbReference type="GO" id="GO:1903457">
    <property type="term" value="P:lactate catabolic process"/>
    <property type="evidence" value="ECO:0007669"/>
    <property type="project" value="TreeGrafter"/>
</dbReference>
<evidence type="ECO:0000256" key="8">
    <source>
        <dbReference type="ARBA" id="ARBA00023014"/>
    </source>
</evidence>
<dbReference type="Pfam" id="PF02913">
    <property type="entry name" value="FAD-oxidase_C"/>
    <property type="match status" value="1"/>
</dbReference>
<dbReference type="FunFam" id="3.30.465.10:FF:000048">
    <property type="entry name" value="FAD-binding oxidoreductase"/>
    <property type="match status" value="1"/>
</dbReference>
<comment type="caution">
    <text evidence="14">The sequence shown here is derived from an EMBL/GenBank/DDBJ whole genome shotgun (WGS) entry which is preliminary data.</text>
</comment>
<dbReference type="EMBL" id="LJYF01000030">
    <property type="protein sequence ID" value="KRP93235.1"/>
    <property type="molecule type" value="Genomic_DNA"/>
</dbReference>
<protein>
    <recommendedName>
        <fullName evidence="12">D-2-hydroxyglutarate dehydrogenase</fullName>
        <ecNumber evidence="9">1.1.99.39</ecNumber>
    </recommendedName>
</protein>
<proteinExistence type="inferred from homology"/>
<comment type="catalytic activity">
    <reaction evidence="10">
        <text>(R)-2-hydroxyglutarate + A = 2-oxoglutarate + AH2</text>
        <dbReference type="Rhea" id="RHEA:38295"/>
        <dbReference type="ChEBI" id="CHEBI:13193"/>
        <dbReference type="ChEBI" id="CHEBI:15801"/>
        <dbReference type="ChEBI" id="CHEBI:16810"/>
        <dbReference type="ChEBI" id="CHEBI:17499"/>
        <dbReference type="EC" id="1.1.99.39"/>
    </reaction>
    <physiologicalReaction direction="left-to-right" evidence="10">
        <dbReference type="Rhea" id="RHEA:38296"/>
    </physiologicalReaction>
</comment>
<dbReference type="RefSeq" id="WP_057028685.1">
    <property type="nucleotide sequence ID" value="NZ_LJYF01000030.1"/>
</dbReference>
<evidence type="ECO:0000256" key="12">
    <source>
        <dbReference type="ARBA" id="ARBA00067680"/>
    </source>
</evidence>
<dbReference type="InterPro" id="IPR016164">
    <property type="entry name" value="FAD-linked_Oxase-like_C"/>
</dbReference>
<dbReference type="FunFam" id="3.30.70.2740:FF:000003">
    <property type="entry name" value="Oxidoreductase, FAD-binding, putative"/>
    <property type="match status" value="1"/>
</dbReference>
<evidence type="ECO:0000256" key="7">
    <source>
        <dbReference type="ARBA" id="ARBA00023004"/>
    </source>
</evidence>
<dbReference type="STRING" id="108015.GA0061099_101012"/>
<gene>
    <name evidence="14" type="ORF">AOQ72_26790</name>
</gene>
<evidence type="ECO:0000259" key="13">
    <source>
        <dbReference type="PROSITE" id="PS51387"/>
    </source>
</evidence>
<organism evidence="14 15">
    <name type="scientific">Bradyrhizobium yuanmingense</name>
    <dbReference type="NCBI Taxonomy" id="108015"/>
    <lineage>
        <taxon>Bacteria</taxon>
        <taxon>Pseudomonadati</taxon>
        <taxon>Pseudomonadota</taxon>
        <taxon>Alphaproteobacteria</taxon>
        <taxon>Hyphomicrobiales</taxon>
        <taxon>Nitrobacteraceae</taxon>
        <taxon>Bradyrhizobium</taxon>
    </lineage>
</organism>
<evidence type="ECO:0000313" key="15">
    <source>
        <dbReference type="Proteomes" id="UP000051380"/>
    </source>
</evidence>
<evidence type="ECO:0000256" key="4">
    <source>
        <dbReference type="ARBA" id="ARBA00022723"/>
    </source>
</evidence>
<dbReference type="InterPro" id="IPR017900">
    <property type="entry name" value="4Fe4S_Fe_S_CS"/>
</dbReference>
<dbReference type="GO" id="GO:0046872">
    <property type="term" value="F:metal ion binding"/>
    <property type="evidence" value="ECO:0007669"/>
    <property type="project" value="UniProtKB-KW"/>
</dbReference>
<evidence type="ECO:0000313" key="14">
    <source>
        <dbReference type="EMBL" id="KRP93235.1"/>
    </source>
</evidence>
<dbReference type="Pfam" id="PF13183">
    <property type="entry name" value="Fer4_8"/>
    <property type="match status" value="1"/>
</dbReference>
<evidence type="ECO:0000256" key="3">
    <source>
        <dbReference type="ARBA" id="ARBA00022630"/>
    </source>
</evidence>
<dbReference type="SUPFAM" id="SSF56176">
    <property type="entry name" value="FAD-binding/transporter-associated domain-like"/>
    <property type="match status" value="1"/>
</dbReference>
<dbReference type="GO" id="GO:0004458">
    <property type="term" value="F:D-lactate dehydrogenase (cytochrome) activity"/>
    <property type="evidence" value="ECO:0007669"/>
    <property type="project" value="TreeGrafter"/>
</dbReference>
<evidence type="ECO:0000256" key="11">
    <source>
        <dbReference type="ARBA" id="ARBA00060924"/>
    </source>
</evidence>
<dbReference type="PROSITE" id="PS51387">
    <property type="entry name" value="FAD_PCMH"/>
    <property type="match status" value="1"/>
</dbReference>
<name>A0A0R3CDH4_9BRAD</name>
<dbReference type="InterPro" id="IPR016166">
    <property type="entry name" value="FAD-bd_PCMH"/>
</dbReference>
<dbReference type="Gene3D" id="3.30.70.2740">
    <property type="match status" value="1"/>
</dbReference>
<keyword evidence="2" id="KW-0004">4Fe-4S</keyword>
<dbReference type="PROSITE" id="PS00198">
    <property type="entry name" value="4FE4S_FER_1"/>
    <property type="match status" value="1"/>
</dbReference>
<keyword evidence="3" id="KW-0285">Flavoprotein</keyword>
<accession>A0A0R3CDH4</accession>
<dbReference type="AlphaFoldDB" id="A0A0R3CDH4"/>
<dbReference type="InterPro" id="IPR016171">
    <property type="entry name" value="Vanillyl_alc_oxidase_C-sub2"/>
</dbReference>
<keyword evidence="6" id="KW-0560">Oxidoreductase</keyword>
<evidence type="ECO:0000256" key="10">
    <source>
        <dbReference type="ARBA" id="ARBA00051291"/>
    </source>
</evidence>
<dbReference type="EC" id="1.1.99.39" evidence="9"/>
<keyword evidence="7" id="KW-0408">Iron</keyword>
<feature type="domain" description="FAD-binding PCMH-type" evidence="13">
    <location>
        <begin position="36"/>
        <end position="263"/>
    </location>
</feature>
<dbReference type="GO" id="GO:0051539">
    <property type="term" value="F:4 iron, 4 sulfur cluster binding"/>
    <property type="evidence" value="ECO:0007669"/>
    <property type="project" value="UniProtKB-KW"/>
</dbReference>
<dbReference type="OrthoDB" id="9811557at2"/>